<dbReference type="AlphaFoldDB" id="A0A0D6PX13"/>
<proteinExistence type="predicted"/>
<feature type="transmembrane region" description="Helical" evidence="1">
    <location>
        <begin position="6"/>
        <end position="26"/>
    </location>
</feature>
<dbReference type="Proteomes" id="UP000032675">
    <property type="component" value="Unassembled WGS sequence"/>
</dbReference>
<sequence>MEILVVSSSICTLVLLMAAWTLWQLLRQVRQMFREIPPVGALISAAGPQPGDRCPDRAFHTLATGRDVVLTQGAPVGRLVMFVASTCPISRKMIPIARMFCQREKLDLIFAGDDTPQMQQAFVSSQHIDPEKFINDPDLGRILEVDKLPSAFLLDGQGHILSRGLVNNREHLESLLNAQETGFRTTQDYLAARKAQPA</sequence>
<dbReference type="RefSeq" id="WP_019091804.1">
    <property type="nucleotide sequence ID" value="NZ_BANI01000007.1"/>
</dbReference>
<dbReference type="InterPro" id="IPR036249">
    <property type="entry name" value="Thioredoxin-like_sf"/>
</dbReference>
<reference evidence="2 3" key="1">
    <citation type="submission" date="2012-11" db="EMBL/GenBank/DDBJ databases">
        <title>Whole genome sequence of Gluconacetobacter europaeus NBRC3261.</title>
        <authorList>
            <person name="Azuma Y."/>
            <person name="Higashiura N."/>
            <person name="Hirakawa H."/>
            <person name="Matsushita K."/>
        </authorList>
    </citation>
    <scope>NUCLEOTIDE SEQUENCE [LARGE SCALE GENOMIC DNA]</scope>
    <source>
        <strain evidence="2 3">NBRC 3261</strain>
    </source>
</reference>
<evidence type="ECO:0000256" key="1">
    <source>
        <dbReference type="SAM" id="Phobius"/>
    </source>
</evidence>
<keyword evidence="1" id="KW-0472">Membrane</keyword>
<evidence type="ECO:0000313" key="2">
    <source>
        <dbReference type="EMBL" id="GAN95051.1"/>
    </source>
</evidence>
<dbReference type="EMBL" id="BANI01000007">
    <property type="protein sequence ID" value="GAN95051.1"/>
    <property type="molecule type" value="Genomic_DNA"/>
</dbReference>
<dbReference type="SUPFAM" id="SSF52833">
    <property type="entry name" value="Thioredoxin-like"/>
    <property type="match status" value="1"/>
</dbReference>
<keyword evidence="1" id="KW-1133">Transmembrane helix</keyword>
<protein>
    <recommendedName>
        <fullName evidence="4">Methylamine utilization protein MauD</fullName>
    </recommendedName>
</protein>
<evidence type="ECO:0000313" key="3">
    <source>
        <dbReference type="Proteomes" id="UP000032675"/>
    </source>
</evidence>
<accession>A0A0D6PX13</accession>
<comment type="caution">
    <text evidence="2">The sequence shown here is derived from an EMBL/GenBank/DDBJ whole genome shotgun (WGS) entry which is preliminary data.</text>
</comment>
<evidence type="ECO:0008006" key="4">
    <source>
        <dbReference type="Google" id="ProtNLM"/>
    </source>
</evidence>
<organism evidence="2 3">
    <name type="scientific">Komagataeibacter europaeus NBRC 3261</name>
    <dbReference type="NCBI Taxonomy" id="1234669"/>
    <lineage>
        <taxon>Bacteria</taxon>
        <taxon>Pseudomonadati</taxon>
        <taxon>Pseudomonadota</taxon>
        <taxon>Alphaproteobacteria</taxon>
        <taxon>Acetobacterales</taxon>
        <taxon>Acetobacteraceae</taxon>
        <taxon>Komagataeibacter</taxon>
    </lineage>
</organism>
<keyword evidence="1" id="KW-0812">Transmembrane</keyword>
<name>A0A0D6PX13_KOMEU</name>
<dbReference type="Gene3D" id="3.40.30.10">
    <property type="entry name" value="Glutaredoxin"/>
    <property type="match status" value="1"/>
</dbReference>
<gene>
    <name evidence="2" type="ORF">Geu3261_0007_002</name>
</gene>